<dbReference type="AlphaFoldDB" id="A0A7M2Y6D4"/>
<protein>
    <submittedName>
        <fullName evidence="1">Uncharacterized protein</fullName>
    </submittedName>
</protein>
<evidence type="ECO:0000313" key="2">
    <source>
        <dbReference type="Proteomes" id="UP000594195"/>
    </source>
</evidence>
<gene>
    <name evidence="1" type="ORF">Q73A0000_01900</name>
</gene>
<dbReference type="Proteomes" id="UP000594195">
    <property type="component" value="Chromosome"/>
</dbReference>
<organism evidence="1 2">
    <name type="scientific">Kaistella flava</name>
    <name type="common">ex Peng et al. 2021</name>
    <dbReference type="NCBI Taxonomy" id="2038776"/>
    <lineage>
        <taxon>Bacteria</taxon>
        <taxon>Pseudomonadati</taxon>
        <taxon>Bacteroidota</taxon>
        <taxon>Flavobacteriia</taxon>
        <taxon>Flavobacteriales</taxon>
        <taxon>Weeksellaceae</taxon>
        <taxon>Chryseobacterium group</taxon>
        <taxon>Kaistella</taxon>
    </lineage>
</organism>
<keyword evidence="2" id="KW-1185">Reference proteome</keyword>
<proteinExistence type="predicted"/>
<name>A0A7M2Y6D4_9FLAO</name>
<reference evidence="1 2" key="1">
    <citation type="submission" date="2019-05" db="EMBL/GenBank/DDBJ databases">
        <title>Chryseobacterium sp. isolated from King George Island, maritime Antarctica.</title>
        <authorList>
            <person name="Peng X."/>
        </authorList>
    </citation>
    <scope>NUCLEOTIDE SEQUENCE [LARGE SCALE GENOMIC DNA]</scope>
    <source>
        <strain evidence="1 2">7-3A</strain>
    </source>
</reference>
<evidence type="ECO:0000313" key="1">
    <source>
        <dbReference type="EMBL" id="QOW09195.1"/>
    </source>
</evidence>
<sequence length="104" mass="12169">MQREEFKNWLVNDYKNGEGMSEGSADNRISNAQKVENIFGDFDELYDQNRLEDILDLLKYSVDDETSCKELPKGLQIDGNKYDGMATLRQAVKRYLEFKKFKSK</sequence>
<accession>A0A7M2Y6D4</accession>
<dbReference type="EMBL" id="CP040442">
    <property type="protein sequence ID" value="QOW09195.1"/>
    <property type="molecule type" value="Genomic_DNA"/>
</dbReference>
<dbReference type="RefSeq" id="WP_193812408.1">
    <property type="nucleotide sequence ID" value="NZ_CP040442.1"/>
</dbReference>
<dbReference type="KEGG" id="kfa:Q73A0000_01900"/>